<dbReference type="RefSeq" id="WP_188711977.1">
    <property type="nucleotide sequence ID" value="NZ_BMHO01000001.1"/>
</dbReference>
<dbReference type="EMBL" id="BMHO01000001">
    <property type="protein sequence ID" value="GGD38087.1"/>
    <property type="molecule type" value="Genomic_DNA"/>
</dbReference>
<keyword evidence="1" id="KW-0472">Membrane</keyword>
<proteinExistence type="predicted"/>
<comment type="caution">
    <text evidence="3">The sequence shown here is derived from an EMBL/GenBank/DDBJ whole genome shotgun (WGS) entry which is preliminary data.</text>
</comment>
<keyword evidence="1" id="KW-1133">Transmembrane helix</keyword>
<gene>
    <name evidence="3" type="ORF">GCM10010915_18640</name>
</gene>
<keyword evidence="1" id="KW-0812">Transmembrane</keyword>
<sequence>MSPAGAVAVMIAVAVIALGLMAWGWVRRSRRDRSVAVPLGDAVGETTFSASALYVATTVHDDPLDRIVARPLAFRARADVTVTTSGLGLALAGEPAVFIPARALVGAGRATWTIDRVVETDGLVLVAWTAGSRTLDTYIRLTDDDPAAFVAAIDDISASTTTGATS</sequence>
<evidence type="ECO:0000259" key="2">
    <source>
        <dbReference type="Pfam" id="PF25362"/>
    </source>
</evidence>
<reference evidence="3" key="1">
    <citation type="journal article" date="2014" name="Int. J. Syst. Evol. Microbiol.">
        <title>Complete genome sequence of Corynebacterium casei LMG S-19264T (=DSM 44701T), isolated from a smear-ripened cheese.</title>
        <authorList>
            <consortium name="US DOE Joint Genome Institute (JGI-PGF)"/>
            <person name="Walter F."/>
            <person name="Albersmeier A."/>
            <person name="Kalinowski J."/>
            <person name="Ruckert C."/>
        </authorList>
    </citation>
    <scope>NUCLEOTIDE SEQUENCE</scope>
    <source>
        <strain evidence="3">CGMCC 1.15152</strain>
    </source>
</reference>
<evidence type="ECO:0000256" key="1">
    <source>
        <dbReference type="SAM" id="Phobius"/>
    </source>
</evidence>
<dbReference type="InterPro" id="IPR057446">
    <property type="entry name" value="PH_bac"/>
</dbReference>
<evidence type="ECO:0000313" key="3">
    <source>
        <dbReference type="EMBL" id="GGD38087.1"/>
    </source>
</evidence>
<name>A0A917DH50_9MICO</name>
<feature type="domain" description="PH" evidence="2">
    <location>
        <begin position="41"/>
        <end position="145"/>
    </location>
</feature>
<reference evidence="3" key="2">
    <citation type="submission" date="2020-09" db="EMBL/GenBank/DDBJ databases">
        <authorList>
            <person name="Sun Q."/>
            <person name="Zhou Y."/>
        </authorList>
    </citation>
    <scope>NUCLEOTIDE SEQUENCE</scope>
    <source>
        <strain evidence="3">CGMCC 1.15152</strain>
    </source>
</reference>
<evidence type="ECO:0000313" key="4">
    <source>
        <dbReference type="Proteomes" id="UP000633205"/>
    </source>
</evidence>
<protein>
    <recommendedName>
        <fullName evidence="2">PH domain-containing protein</fullName>
    </recommendedName>
</protein>
<keyword evidence="4" id="KW-1185">Reference proteome</keyword>
<dbReference type="Proteomes" id="UP000633205">
    <property type="component" value="Unassembled WGS sequence"/>
</dbReference>
<accession>A0A917DH50</accession>
<organism evidence="3 4">
    <name type="scientific">Microbacterium faecale</name>
    <dbReference type="NCBI Taxonomy" id="1804630"/>
    <lineage>
        <taxon>Bacteria</taxon>
        <taxon>Bacillati</taxon>
        <taxon>Actinomycetota</taxon>
        <taxon>Actinomycetes</taxon>
        <taxon>Micrococcales</taxon>
        <taxon>Microbacteriaceae</taxon>
        <taxon>Microbacterium</taxon>
    </lineage>
</organism>
<feature type="transmembrane region" description="Helical" evidence="1">
    <location>
        <begin position="6"/>
        <end position="26"/>
    </location>
</feature>
<dbReference type="Pfam" id="PF25362">
    <property type="entry name" value="bPH_11"/>
    <property type="match status" value="1"/>
</dbReference>
<dbReference type="AlphaFoldDB" id="A0A917DH50"/>